<evidence type="ECO:0000256" key="4">
    <source>
        <dbReference type="ARBA" id="ARBA00022692"/>
    </source>
</evidence>
<reference evidence="13 14" key="1">
    <citation type="journal article" date="2015" name="J. Biotechnol.">
        <title>Complete genome sequence of Pseudomonas rhizosphaerae IH5T (=DSM 16299T), a phosphate-solubilizing rhizobacterium for bacterial biofertilizer.</title>
        <authorList>
            <person name="Kwak Y."/>
            <person name="Jung B.K."/>
            <person name="Shin J.H."/>
        </authorList>
    </citation>
    <scope>NUCLEOTIDE SEQUENCE [LARGE SCALE GENOMIC DNA]</scope>
    <source>
        <strain evidence="13">DSM 16299</strain>
    </source>
</reference>
<dbReference type="HOGENOM" id="CLU_000445_107_27_6"/>
<dbReference type="eggNOG" id="COG0840">
    <property type="taxonomic scope" value="Bacteria"/>
</dbReference>
<dbReference type="KEGG" id="prh:LT40_08145"/>
<dbReference type="PANTHER" id="PTHR32089:SF119">
    <property type="entry name" value="METHYL-ACCEPTING CHEMOTAXIS PROTEIN CTPL"/>
    <property type="match status" value="1"/>
</dbReference>
<dbReference type="OrthoDB" id="5694686at2"/>
<feature type="transmembrane region" description="Helical" evidence="10">
    <location>
        <begin position="323"/>
        <end position="347"/>
    </location>
</feature>
<evidence type="ECO:0000256" key="8">
    <source>
        <dbReference type="ARBA" id="ARBA00029447"/>
    </source>
</evidence>
<evidence type="ECO:0000313" key="14">
    <source>
        <dbReference type="Proteomes" id="UP000029499"/>
    </source>
</evidence>
<evidence type="ECO:0000256" key="10">
    <source>
        <dbReference type="SAM" id="Phobius"/>
    </source>
</evidence>
<keyword evidence="3" id="KW-0488">Methylation</keyword>
<dbReference type="Pfam" id="PF00015">
    <property type="entry name" value="MCPsignal"/>
    <property type="match status" value="1"/>
</dbReference>
<evidence type="ECO:0000256" key="2">
    <source>
        <dbReference type="ARBA" id="ARBA00022475"/>
    </source>
</evidence>
<keyword evidence="5 10" id="KW-1133">Transmembrane helix</keyword>
<dbReference type="AlphaFoldDB" id="A0A089YSP0"/>
<protein>
    <submittedName>
        <fullName evidence="13">Chemotaxis protein</fullName>
    </submittedName>
</protein>
<evidence type="ECO:0000256" key="7">
    <source>
        <dbReference type="ARBA" id="ARBA00023224"/>
    </source>
</evidence>
<dbReference type="EMBL" id="CP009533">
    <property type="protein sequence ID" value="AIS17372.1"/>
    <property type="molecule type" value="Genomic_DNA"/>
</dbReference>
<comment type="subcellular location">
    <subcellularLocation>
        <location evidence="1">Cell membrane</location>
        <topology evidence="1">Multi-pass membrane protein</topology>
    </subcellularLocation>
</comment>
<evidence type="ECO:0000256" key="5">
    <source>
        <dbReference type="ARBA" id="ARBA00022989"/>
    </source>
</evidence>
<dbReference type="SUPFAM" id="SSF58104">
    <property type="entry name" value="Methyl-accepting chemotaxis protein (MCP) signaling domain"/>
    <property type="match status" value="1"/>
</dbReference>
<dbReference type="PROSITE" id="PS50111">
    <property type="entry name" value="CHEMOTAXIS_TRANSDUC_2"/>
    <property type="match status" value="1"/>
</dbReference>
<dbReference type="PROSITE" id="PS50885">
    <property type="entry name" value="HAMP"/>
    <property type="match status" value="1"/>
</dbReference>
<dbReference type="PANTHER" id="PTHR32089">
    <property type="entry name" value="METHYL-ACCEPTING CHEMOTAXIS PROTEIN MCPB"/>
    <property type="match status" value="1"/>
</dbReference>
<keyword evidence="4 10" id="KW-0812">Transmembrane</keyword>
<dbReference type="CDD" id="cd11386">
    <property type="entry name" value="MCP_signal"/>
    <property type="match status" value="1"/>
</dbReference>
<accession>A0A089YSP0</accession>
<dbReference type="SMART" id="SM00304">
    <property type="entry name" value="HAMP"/>
    <property type="match status" value="1"/>
</dbReference>
<dbReference type="GO" id="GO:0004888">
    <property type="term" value="F:transmembrane signaling receptor activity"/>
    <property type="evidence" value="ECO:0007669"/>
    <property type="project" value="InterPro"/>
</dbReference>
<evidence type="ECO:0000256" key="3">
    <source>
        <dbReference type="ARBA" id="ARBA00022481"/>
    </source>
</evidence>
<feature type="domain" description="HAMP" evidence="12">
    <location>
        <begin position="345"/>
        <end position="397"/>
    </location>
</feature>
<organism evidence="13 14">
    <name type="scientific">Pseudomonas rhizosphaerae</name>
    <dbReference type="NCBI Taxonomy" id="216142"/>
    <lineage>
        <taxon>Bacteria</taxon>
        <taxon>Pseudomonadati</taxon>
        <taxon>Pseudomonadota</taxon>
        <taxon>Gammaproteobacteria</taxon>
        <taxon>Pseudomonadales</taxon>
        <taxon>Pseudomonadaceae</taxon>
        <taxon>Pseudomonas</taxon>
    </lineage>
</organism>
<dbReference type="FunFam" id="1.10.287.950:FF:000001">
    <property type="entry name" value="Methyl-accepting chemotaxis sensory transducer"/>
    <property type="match status" value="1"/>
</dbReference>
<evidence type="ECO:0000256" key="1">
    <source>
        <dbReference type="ARBA" id="ARBA00004651"/>
    </source>
</evidence>
<dbReference type="PRINTS" id="PR00260">
    <property type="entry name" value="CHEMTRNSDUCR"/>
</dbReference>
<dbReference type="InterPro" id="IPR004089">
    <property type="entry name" value="MCPsignal_dom"/>
</dbReference>
<proteinExistence type="inferred from homology"/>
<dbReference type="RefSeq" id="WP_043188604.1">
    <property type="nucleotide sequence ID" value="NZ_CP009533.1"/>
</dbReference>
<dbReference type="InterPro" id="IPR003660">
    <property type="entry name" value="HAMP_dom"/>
</dbReference>
<keyword evidence="2" id="KW-1003">Cell membrane</keyword>
<evidence type="ECO:0000256" key="9">
    <source>
        <dbReference type="PROSITE-ProRule" id="PRU00284"/>
    </source>
</evidence>
<dbReference type="GO" id="GO:0007165">
    <property type="term" value="P:signal transduction"/>
    <property type="evidence" value="ECO:0007669"/>
    <property type="project" value="UniProtKB-KW"/>
</dbReference>
<evidence type="ECO:0000313" key="13">
    <source>
        <dbReference type="EMBL" id="AIS17372.1"/>
    </source>
</evidence>
<keyword evidence="14" id="KW-1185">Reference proteome</keyword>
<name>A0A089YSP0_9PSED</name>
<dbReference type="GO" id="GO:0006935">
    <property type="term" value="P:chemotaxis"/>
    <property type="evidence" value="ECO:0007669"/>
    <property type="project" value="InterPro"/>
</dbReference>
<evidence type="ECO:0000256" key="6">
    <source>
        <dbReference type="ARBA" id="ARBA00023136"/>
    </source>
</evidence>
<keyword evidence="6 10" id="KW-0472">Membrane</keyword>
<dbReference type="STRING" id="216142.LT40_08145"/>
<dbReference type="InterPro" id="IPR004090">
    <property type="entry name" value="Chemotax_Me-accpt_rcpt"/>
</dbReference>
<dbReference type="Pfam" id="PF00672">
    <property type="entry name" value="HAMP"/>
    <property type="match status" value="1"/>
</dbReference>
<feature type="domain" description="Methyl-accepting transducer" evidence="11">
    <location>
        <begin position="402"/>
        <end position="638"/>
    </location>
</feature>
<evidence type="ECO:0000259" key="11">
    <source>
        <dbReference type="PROSITE" id="PS50111"/>
    </source>
</evidence>
<comment type="similarity">
    <text evidence="8">Belongs to the methyl-accepting chemotaxis (MCP) protein family.</text>
</comment>
<sequence length="674" mass="72902">MNILAPAVTLANRLRFPTKFAVLAFIVLVPLLLLGTRFIVQLNDSLAVIRSEQTGQRYLLDVTPILRLSMMQRALTNRLLSGDQTAQADVLANQAKIEAAFSKLATTDGQFNDALQTGDRVERLHASATRLMSSAKPGVDPSGMFDGWNDQLTETLNFVYYVSATSGMVLDEDYASLFMIDLSTLRLPRQINIVGQLRGLASGLREGQPLSPATRGVIKSMLKNELLIHKELQQSLELLRRREPALADRIQAPIDSAFMSLTGFRADLDAVTSSTSDTLVNVQNVPAKGNTVVAELYKAQDTLQEELLNRLAYRAQEKTSERLFILGMFAVVGLLLVYVFCGIYSAMRRSIQDVLQATQLIAQGDLSTRVQVRGKDEMADVGNSLNRMVQAFGSSLTQVERSSQSVSDAAARMGVSIDSAKRAMSTQQGETEQVATAINEMTASVADVAQNTEGAAHAAGQASQSTHAGLAQMHETKVTIESLADEVERSAQKVSALAQHSQQIGGVIEVIRNIADQTNLLALNAAIEAARAGEQGRGFAVVADEVRTLASRTQNSTEEIRRIIQELQSATSAAVEQMKAGRQRAQECLQSADAASNSLDAISEGVEQIVGMNTQIASAAVQQHAVSEDINRNVTEIRNGSLALMEGIEDNAVTAEELTLLATELRTVVSRFKV</sequence>
<keyword evidence="7 9" id="KW-0807">Transducer</keyword>
<dbReference type="Proteomes" id="UP000029499">
    <property type="component" value="Chromosome"/>
</dbReference>
<dbReference type="SMART" id="SM00283">
    <property type="entry name" value="MA"/>
    <property type="match status" value="1"/>
</dbReference>
<dbReference type="CDD" id="cd06225">
    <property type="entry name" value="HAMP"/>
    <property type="match status" value="1"/>
</dbReference>
<dbReference type="GO" id="GO:0005886">
    <property type="term" value="C:plasma membrane"/>
    <property type="evidence" value="ECO:0007669"/>
    <property type="project" value="UniProtKB-SubCell"/>
</dbReference>
<gene>
    <name evidence="13" type="ORF">LT40_08145</name>
</gene>
<dbReference type="Gene3D" id="1.10.287.950">
    <property type="entry name" value="Methyl-accepting chemotaxis protein"/>
    <property type="match status" value="1"/>
</dbReference>
<feature type="transmembrane region" description="Helical" evidence="10">
    <location>
        <begin position="20"/>
        <end position="40"/>
    </location>
</feature>
<evidence type="ECO:0000259" key="12">
    <source>
        <dbReference type="PROSITE" id="PS50885"/>
    </source>
</evidence>